<evidence type="ECO:0000313" key="3">
    <source>
        <dbReference type="Proteomes" id="UP000559885"/>
    </source>
</evidence>
<dbReference type="EMBL" id="JAARRM010000007">
    <property type="protein sequence ID" value="MBC1522416.1"/>
    <property type="molecule type" value="Genomic_DNA"/>
</dbReference>
<proteinExistence type="predicted"/>
<evidence type="ECO:0000259" key="1">
    <source>
        <dbReference type="SMART" id="SM00635"/>
    </source>
</evidence>
<dbReference type="InterPro" id="IPR003343">
    <property type="entry name" value="Big_2"/>
</dbReference>
<dbReference type="SUPFAM" id="SSF49373">
    <property type="entry name" value="Invasin/intimin cell-adhesion fragments"/>
    <property type="match status" value="1"/>
</dbReference>
<dbReference type="Proteomes" id="UP000559885">
    <property type="component" value="Unassembled WGS sequence"/>
</dbReference>
<feature type="domain" description="BIG2" evidence="1">
    <location>
        <begin position="1"/>
        <end position="65"/>
    </location>
</feature>
<dbReference type="AlphaFoldDB" id="A0A841ZPK8"/>
<gene>
    <name evidence="2" type="ORF">HB912_12235</name>
</gene>
<dbReference type="Gene3D" id="2.60.40.1080">
    <property type="match status" value="1"/>
</dbReference>
<comment type="caution">
    <text evidence="2">The sequence shown here is derived from an EMBL/GenBank/DDBJ whole genome shotgun (WGS) entry which is preliminary data.</text>
</comment>
<dbReference type="SMART" id="SM00635">
    <property type="entry name" value="BID_2"/>
    <property type="match status" value="1"/>
</dbReference>
<reference evidence="2 3" key="1">
    <citation type="submission" date="2020-03" db="EMBL/GenBank/DDBJ databases">
        <title>Soil Listeria distribution.</title>
        <authorList>
            <person name="Liao J."/>
            <person name="Wiedmann M."/>
        </authorList>
    </citation>
    <scope>NUCLEOTIDE SEQUENCE [LARGE SCALE GENOMIC DNA]</scope>
    <source>
        <strain evidence="2 3">FSL L7-1507</strain>
    </source>
</reference>
<dbReference type="InterPro" id="IPR008964">
    <property type="entry name" value="Invasin/intimin_cell_adhesion"/>
</dbReference>
<organism evidence="2 3">
    <name type="scientific">Listeria aquatica</name>
    <dbReference type="NCBI Taxonomy" id="1494960"/>
    <lineage>
        <taxon>Bacteria</taxon>
        <taxon>Bacillati</taxon>
        <taxon>Bacillota</taxon>
        <taxon>Bacilli</taxon>
        <taxon>Bacillales</taxon>
        <taxon>Listeriaceae</taxon>
        <taxon>Listeria</taxon>
    </lineage>
</organism>
<name>A0A841ZPK8_9LIST</name>
<dbReference type="Pfam" id="PF02368">
    <property type="entry name" value="Big_2"/>
    <property type="match status" value="1"/>
</dbReference>
<evidence type="ECO:0000313" key="2">
    <source>
        <dbReference type="EMBL" id="MBC1522416.1"/>
    </source>
</evidence>
<sequence length="73" mass="7303">MEIGGTDTLTAKVMPEDATDKSVQFASSDTTIATVTPVQGKVTAVAAGTVTITATTSNGLTATCDVTVNEPAK</sequence>
<protein>
    <submittedName>
        <fullName evidence="2">Ig domain-containing protein</fullName>
    </submittedName>
</protein>
<accession>A0A841ZPK8</accession>